<keyword evidence="2" id="KW-0812">Transmembrane</keyword>
<reference evidence="3 4" key="1">
    <citation type="submission" date="2020-07" db="EMBL/GenBank/DDBJ databases">
        <title>Sequencing the genomes of 1000 actinobacteria strains.</title>
        <authorList>
            <person name="Klenk H.-P."/>
        </authorList>
    </citation>
    <scope>NUCLEOTIDE SEQUENCE [LARGE SCALE GENOMIC DNA]</scope>
    <source>
        <strain evidence="3 4">DSM 103833</strain>
    </source>
</reference>
<dbReference type="Proteomes" id="UP000530424">
    <property type="component" value="Unassembled WGS sequence"/>
</dbReference>
<dbReference type="AlphaFoldDB" id="A0A853C6R0"/>
<evidence type="ECO:0000313" key="4">
    <source>
        <dbReference type="Proteomes" id="UP000530424"/>
    </source>
</evidence>
<feature type="transmembrane region" description="Helical" evidence="2">
    <location>
        <begin position="25"/>
        <end position="46"/>
    </location>
</feature>
<gene>
    <name evidence="3" type="ORF">HNR19_003665</name>
</gene>
<feature type="region of interest" description="Disordered" evidence="1">
    <location>
        <begin position="55"/>
        <end position="97"/>
    </location>
</feature>
<organism evidence="3 4">
    <name type="scientific">Nocardioides thalensis</name>
    <dbReference type="NCBI Taxonomy" id="1914755"/>
    <lineage>
        <taxon>Bacteria</taxon>
        <taxon>Bacillati</taxon>
        <taxon>Actinomycetota</taxon>
        <taxon>Actinomycetes</taxon>
        <taxon>Propionibacteriales</taxon>
        <taxon>Nocardioidaceae</taxon>
        <taxon>Nocardioides</taxon>
    </lineage>
</organism>
<dbReference type="EMBL" id="JACCFP010000001">
    <property type="protein sequence ID" value="NYJ02967.1"/>
    <property type="molecule type" value="Genomic_DNA"/>
</dbReference>
<evidence type="ECO:0000313" key="3">
    <source>
        <dbReference type="EMBL" id="NYJ02967.1"/>
    </source>
</evidence>
<dbReference type="RefSeq" id="WP_179669269.1">
    <property type="nucleotide sequence ID" value="NZ_JACCFP010000001.1"/>
</dbReference>
<comment type="caution">
    <text evidence="3">The sequence shown here is derived from an EMBL/GenBank/DDBJ whole genome shotgun (WGS) entry which is preliminary data.</text>
</comment>
<proteinExistence type="predicted"/>
<evidence type="ECO:0000256" key="2">
    <source>
        <dbReference type="SAM" id="Phobius"/>
    </source>
</evidence>
<evidence type="ECO:0000256" key="1">
    <source>
        <dbReference type="SAM" id="MobiDB-lite"/>
    </source>
</evidence>
<keyword evidence="2" id="KW-1133">Transmembrane helix</keyword>
<accession>A0A853C6R0</accession>
<sequence length="207" mass="21921">MAQGTRKKVVERKGSGRSGGFPDSAVWILALGLLVALVVATVMFLAPGDLADLAPGDDDESPTASAGADDDDDGGGAGGPWDPYATSTYGGRADTEQARGDWEPVVERFTTRFLDPESRAWLAELRPLVTRQLYARLRQVDPANVPSGRFVAAEVVDSGDTAADVDVEVRSPGGAWVLGVRVVDLPEDGVGWRVYGYENRTAEDGDA</sequence>
<keyword evidence="4" id="KW-1185">Reference proteome</keyword>
<name>A0A853C6R0_9ACTN</name>
<keyword evidence="2" id="KW-0472">Membrane</keyword>
<protein>
    <submittedName>
        <fullName evidence="3">Uncharacterized protein</fullName>
    </submittedName>
</protein>